<dbReference type="Proteomes" id="UP001057402">
    <property type="component" value="Chromosome 3"/>
</dbReference>
<name>A0ACB9RUB8_9MYRT</name>
<accession>A0ACB9RUB8</accession>
<evidence type="ECO:0000313" key="2">
    <source>
        <dbReference type="Proteomes" id="UP001057402"/>
    </source>
</evidence>
<evidence type="ECO:0000313" key="1">
    <source>
        <dbReference type="EMBL" id="KAI4379537.1"/>
    </source>
</evidence>
<gene>
    <name evidence="1" type="ORF">MLD38_005818</name>
</gene>
<comment type="caution">
    <text evidence="1">The sequence shown here is derived from an EMBL/GenBank/DDBJ whole genome shotgun (WGS) entry which is preliminary data.</text>
</comment>
<organism evidence="1 2">
    <name type="scientific">Melastoma candidum</name>
    <dbReference type="NCBI Taxonomy" id="119954"/>
    <lineage>
        <taxon>Eukaryota</taxon>
        <taxon>Viridiplantae</taxon>
        <taxon>Streptophyta</taxon>
        <taxon>Embryophyta</taxon>
        <taxon>Tracheophyta</taxon>
        <taxon>Spermatophyta</taxon>
        <taxon>Magnoliopsida</taxon>
        <taxon>eudicotyledons</taxon>
        <taxon>Gunneridae</taxon>
        <taxon>Pentapetalae</taxon>
        <taxon>rosids</taxon>
        <taxon>malvids</taxon>
        <taxon>Myrtales</taxon>
        <taxon>Melastomataceae</taxon>
        <taxon>Melastomatoideae</taxon>
        <taxon>Melastomateae</taxon>
        <taxon>Melastoma</taxon>
    </lineage>
</organism>
<dbReference type="EMBL" id="CM042882">
    <property type="protein sequence ID" value="KAI4379537.1"/>
    <property type="molecule type" value="Genomic_DNA"/>
</dbReference>
<proteinExistence type="predicted"/>
<reference evidence="2" key="1">
    <citation type="journal article" date="2023" name="Front. Plant Sci.">
        <title>Chromosomal-level genome assembly of Melastoma candidum provides insights into trichome evolution.</title>
        <authorList>
            <person name="Zhong Y."/>
            <person name="Wu W."/>
            <person name="Sun C."/>
            <person name="Zou P."/>
            <person name="Liu Y."/>
            <person name="Dai S."/>
            <person name="Zhou R."/>
        </authorList>
    </citation>
    <scope>NUCLEOTIDE SEQUENCE [LARGE SCALE GENOMIC DNA]</scope>
</reference>
<protein>
    <submittedName>
        <fullName evidence="1">Uncharacterized protein</fullName>
    </submittedName>
</protein>
<keyword evidence="2" id="KW-1185">Reference proteome</keyword>
<sequence length="283" mass="30504">MRPANIFPRLLLQLVLFPDFSRSQPSPHVFTKYIGAKFNASTSPTSLSTLASTSSSSSLSPSTTIPPPPRVPRTDGNFNAYWDSSNLGPSDVSAIKSQFPNVRVAMSLGGATVGGQPAYFSPSDVDSWVSSLTSIIQQYDLDGLDIDYECFASSGDPDTFSSCISQLVTTLKNNGVISFESIVPFNDSDVQSHYQYLWGNYGSTTESQFLDNYNTQQGNYPGGTVLVSMNTASDAGGLSPANGFFDVCSNLQNQGMLNGIFIWSEDDSLANGFQDETQAQYPC</sequence>